<feature type="signal peptide" evidence="1">
    <location>
        <begin position="1"/>
        <end position="19"/>
    </location>
</feature>
<proteinExistence type="predicted"/>
<name>A0A5M9GVY3_9SPHI</name>
<dbReference type="RefSeq" id="WP_141813425.1">
    <property type="nucleotide sequence ID" value="NZ_VFPL01000001.1"/>
</dbReference>
<feature type="chain" id="PRO_5024293301" description="PorT family protein" evidence="1">
    <location>
        <begin position="20"/>
        <end position="225"/>
    </location>
</feature>
<keyword evidence="3" id="KW-1185">Reference proteome</keyword>
<protein>
    <recommendedName>
        <fullName evidence="4">PorT family protein</fullName>
    </recommendedName>
</protein>
<evidence type="ECO:0008006" key="4">
    <source>
        <dbReference type="Google" id="ProtNLM"/>
    </source>
</evidence>
<dbReference type="Proteomes" id="UP000322918">
    <property type="component" value="Unassembled WGS sequence"/>
</dbReference>
<accession>A0A5M9GVY3</accession>
<evidence type="ECO:0000313" key="3">
    <source>
        <dbReference type="Proteomes" id="UP000322918"/>
    </source>
</evidence>
<dbReference type="OrthoDB" id="1340981at2"/>
<evidence type="ECO:0000313" key="2">
    <source>
        <dbReference type="EMBL" id="KAA8478450.1"/>
    </source>
</evidence>
<keyword evidence="1" id="KW-0732">Signal</keyword>
<evidence type="ECO:0000256" key="1">
    <source>
        <dbReference type="SAM" id="SignalP"/>
    </source>
</evidence>
<dbReference type="AlphaFoldDB" id="A0A5M9GVY3"/>
<gene>
    <name evidence="2" type="ORF">F1649_17855</name>
</gene>
<sequence length="225" mass="25063">MKLLILVSFFTVCTLSLLAQKTEYSVHAQTGLFSFGGKSAEKSSFINSSYTNNPYGTGSSFSYALYLQIQRITKNNTIWGLQSGYESLASRIKIDRILYYGAPAKEEDFGHASLRNQFISVHPYAGHRFNFGIPVDISVGPDLGIGLKSMEKGTVPDFNLQIKNERDIPAVDARIRINATAYHKSMGFTVGYSYGTINYQANMIGADPEVYSRFLRIGLSYKLPF</sequence>
<comment type="caution">
    <text evidence="2">The sequence shown here is derived from an EMBL/GenBank/DDBJ whole genome shotgun (WGS) entry which is preliminary data.</text>
</comment>
<organism evidence="2 3">
    <name type="scientific">Arcticibacter tournemirensis</name>
    <dbReference type="NCBI Taxonomy" id="699437"/>
    <lineage>
        <taxon>Bacteria</taxon>
        <taxon>Pseudomonadati</taxon>
        <taxon>Bacteroidota</taxon>
        <taxon>Sphingobacteriia</taxon>
        <taxon>Sphingobacteriales</taxon>
        <taxon>Sphingobacteriaceae</taxon>
        <taxon>Arcticibacter</taxon>
    </lineage>
</organism>
<reference evidence="2 3" key="1">
    <citation type="submission" date="2019-09" db="EMBL/GenBank/DDBJ databases">
        <title>Pararcticibacter amylolyticus gen. nov., sp. nov., isolated from a rottenly hemp rope, and reclassification of Pedobacter tournemirensis as Pararcticibacter tournemirensis comb. nov.</title>
        <authorList>
            <person name="Cai Y."/>
        </authorList>
    </citation>
    <scope>NUCLEOTIDE SEQUENCE [LARGE SCALE GENOMIC DNA]</scope>
    <source>
        <strain evidence="2 3">TF5-37.2-LB10</strain>
    </source>
</reference>
<dbReference type="EMBL" id="VWNE01000033">
    <property type="protein sequence ID" value="KAA8478450.1"/>
    <property type="molecule type" value="Genomic_DNA"/>
</dbReference>